<comment type="caution">
    <text evidence="1">The sequence shown here is derived from an EMBL/GenBank/DDBJ whole genome shotgun (WGS) entry which is preliminary data.</text>
</comment>
<organism evidence="1 2">
    <name type="scientific">Dreissena polymorpha</name>
    <name type="common">Zebra mussel</name>
    <name type="synonym">Mytilus polymorpha</name>
    <dbReference type="NCBI Taxonomy" id="45954"/>
    <lineage>
        <taxon>Eukaryota</taxon>
        <taxon>Metazoa</taxon>
        <taxon>Spiralia</taxon>
        <taxon>Lophotrochozoa</taxon>
        <taxon>Mollusca</taxon>
        <taxon>Bivalvia</taxon>
        <taxon>Autobranchia</taxon>
        <taxon>Heteroconchia</taxon>
        <taxon>Euheterodonta</taxon>
        <taxon>Imparidentia</taxon>
        <taxon>Neoheterodontei</taxon>
        <taxon>Myida</taxon>
        <taxon>Dreissenoidea</taxon>
        <taxon>Dreissenidae</taxon>
        <taxon>Dreissena</taxon>
    </lineage>
</organism>
<gene>
    <name evidence="1" type="ORF">DPMN_058982</name>
</gene>
<name>A0A9D4C379_DREPO</name>
<protein>
    <submittedName>
        <fullName evidence="1">Uncharacterized protein</fullName>
    </submittedName>
</protein>
<evidence type="ECO:0000313" key="1">
    <source>
        <dbReference type="EMBL" id="KAH3716263.1"/>
    </source>
</evidence>
<reference evidence="1" key="2">
    <citation type="submission" date="2020-11" db="EMBL/GenBank/DDBJ databases">
        <authorList>
            <person name="McCartney M.A."/>
            <person name="Auch B."/>
            <person name="Kono T."/>
            <person name="Mallez S."/>
            <person name="Becker A."/>
            <person name="Gohl D.M."/>
            <person name="Silverstein K.A.T."/>
            <person name="Koren S."/>
            <person name="Bechman K.B."/>
            <person name="Herman A."/>
            <person name="Abrahante J.E."/>
            <person name="Garbe J."/>
        </authorList>
    </citation>
    <scope>NUCLEOTIDE SEQUENCE</scope>
    <source>
        <strain evidence="1">Duluth1</strain>
        <tissue evidence="1">Whole animal</tissue>
    </source>
</reference>
<dbReference type="Proteomes" id="UP000828390">
    <property type="component" value="Unassembled WGS sequence"/>
</dbReference>
<dbReference type="EMBL" id="JAIWYP010000013">
    <property type="protein sequence ID" value="KAH3716263.1"/>
    <property type="molecule type" value="Genomic_DNA"/>
</dbReference>
<keyword evidence="2" id="KW-1185">Reference proteome</keyword>
<reference evidence="1" key="1">
    <citation type="journal article" date="2019" name="bioRxiv">
        <title>The Genome of the Zebra Mussel, Dreissena polymorpha: A Resource for Invasive Species Research.</title>
        <authorList>
            <person name="McCartney M.A."/>
            <person name="Auch B."/>
            <person name="Kono T."/>
            <person name="Mallez S."/>
            <person name="Zhang Y."/>
            <person name="Obille A."/>
            <person name="Becker A."/>
            <person name="Abrahante J.E."/>
            <person name="Garbe J."/>
            <person name="Badalamenti J.P."/>
            <person name="Herman A."/>
            <person name="Mangelson H."/>
            <person name="Liachko I."/>
            <person name="Sullivan S."/>
            <person name="Sone E.D."/>
            <person name="Koren S."/>
            <person name="Silverstein K.A.T."/>
            <person name="Beckman K.B."/>
            <person name="Gohl D.M."/>
        </authorList>
    </citation>
    <scope>NUCLEOTIDE SEQUENCE</scope>
    <source>
        <strain evidence="1">Duluth1</strain>
        <tissue evidence="1">Whole animal</tissue>
    </source>
</reference>
<evidence type="ECO:0000313" key="2">
    <source>
        <dbReference type="Proteomes" id="UP000828390"/>
    </source>
</evidence>
<dbReference type="AlphaFoldDB" id="A0A9D4C379"/>
<proteinExistence type="predicted"/>
<sequence length="77" mass="8920">MIADIGWQPLQVRRQTSKVTMMYRIINNLIDIPSDPFLRPAISSTRGSSIRYIVPYCRTDYLRHSFFVSNKTVEPSA</sequence>
<accession>A0A9D4C379</accession>